<evidence type="ECO:0000313" key="3">
    <source>
        <dbReference type="Proteomes" id="UP000239872"/>
    </source>
</evidence>
<dbReference type="EMBL" id="PPSL01000001">
    <property type="protein sequence ID" value="PQJ12234.1"/>
    <property type="molecule type" value="Genomic_DNA"/>
</dbReference>
<dbReference type="Proteomes" id="UP000239872">
    <property type="component" value="Unassembled WGS sequence"/>
</dbReference>
<gene>
    <name evidence="2" type="ORF">CJD36_000290</name>
</gene>
<keyword evidence="3" id="KW-1185">Reference proteome</keyword>
<reference evidence="2 3" key="1">
    <citation type="submission" date="2018-01" db="EMBL/GenBank/DDBJ databases">
        <title>A novel member of the phylum Bacteroidetes isolated from glacier ice.</title>
        <authorList>
            <person name="Liu Q."/>
            <person name="Xin Y.-H."/>
        </authorList>
    </citation>
    <scope>NUCLEOTIDE SEQUENCE [LARGE SCALE GENOMIC DNA]</scope>
    <source>
        <strain evidence="2 3">RB1R16</strain>
    </source>
</reference>
<dbReference type="AlphaFoldDB" id="A0A2S7SZU8"/>
<dbReference type="PROSITE" id="PS51257">
    <property type="entry name" value="PROKAR_LIPOPROTEIN"/>
    <property type="match status" value="1"/>
</dbReference>
<accession>A0A2S7SZU8</accession>
<dbReference type="OrthoDB" id="1422031at2"/>
<evidence type="ECO:0000313" key="2">
    <source>
        <dbReference type="EMBL" id="PQJ12234.1"/>
    </source>
</evidence>
<protein>
    <recommendedName>
        <fullName evidence="1">Copper-binding protein MbnP-like domain-containing protein</fullName>
    </recommendedName>
</protein>
<feature type="domain" description="Copper-binding protein MbnP-like" evidence="1">
    <location>
        <begin position="37"/>
        <end position="233"/>
    </location>
</feature>
<dbReference type="RefSeq" id="WP_105037118.1">
    <property type="nucleotide sequence ID" value="NZ_PPSL01000001.1"/>
</dbReference>
<organism evidence="2 3">
    <name type="scientific">Flavipsychrobacter stenotrophus</name>
    <dbReference type="NCBI Taxonomy" id="2077091"/>
    <lineage>
        <taxon>Bacteria</taxon>
        <taxon>Pseudomonadati</taxon>
        <taxon>Bacteroidota</taxon>
        <taxon>Chitinophagia</taxon>
        <taxon>Chitinophagales</taxon>
        <taxon>Chitinophagaceae</taxon>
        <taxon>Flavipsychrobacter</taxon>
    </lineage>
</organism>
<proteinExistence type="predicted"/>
<sequence length="257" mass="27919">MKTNIITLVLLATAAFTSCRYKDKNIILPVAPVSDSANVKIEVFNMVGTSSLNMGNQWYRNEHNDSFQVTTFNYYISNIKLNSASATYTEDYSYHLVQQSLSSSHIFDLANVPYGTYTGITFTIGVDSAHNVTGTQSGPLDPINGMFWSWTTGYVMLKFEGVSPRSPQANNAIAMHAGGFSGVNNVLKTVTLTFPTPITVGSGAENHVHLAANVLALFKSPNIIDFSTLNTIHMPGPDAKLFADNYASMFSVSYAGL</sequence>
<name>A0A2S7SZU8_9BACT</name>
<dbReference type="Pfam" id="PF20243">
    <property type="entry name" value="MbnP"/>
    <property type="match status" value="1"/>
</dbReference>
<evidence type="ECO:0000259" key="1">
    <source>
        <dbReference type="Pfam" id="PF20243"/>
    </source>
</evidence>
<comment type="caution">
    <text evidence="2">The sequence shown here is derived from an EMBL/GenBank/DDBJ whole genome shotgun (WGS) entry which is preliminary data.</text>
</comment>
<dbReference type="InterPro" id="IPR046863">
    <property type="entry name" value="MbnP-like_dom"/>
</dbReference>